<evidence type="ECO:0000256" key="4">
    <source>
        <dbReference type="ARBA" id="ARBA00022967"/>
    </source>
</evidence>
<gene>
    <name evidence="7" type="primary">hmuV_3</name>
    <name evidence="7" type="ORF">NCTC10717_01241</name>
</gene>
<dbReference type="Proteomes" id="UP000254575">
    <property type="component" value="Unassembled WGS sequence"/>
</dbReference>
<dbReference type="SMART" id="SM00382">
    <property type="entry name" value="AAA"/>
    <property type="match status" value="1"/>
</dbReference>
<evidence type="ECO:0000313" key="8">
    <source>
        <dbReference type="Proteomes" id="UP000254575"/>
    </source>
</evidence>
<dbReference type="Gene3D" id="3.40.50.300">
    <property type="entry name" value="P-loop containing nucleotide triphosphate hydrolases"/>
    <property type="match status" value="1"/>
</dbReference>
<evidence type="ECO:0000256" key="1">
    <source>
        <dbReference type="ARBA" id="ARBA00022448"/>
    </source>
</evidence>
<keyword evidence="3 7" id="KW-0067">ATP-binding</keyword>
<dbReference type="InterPro" id="IPR003593">
    <property type="entry name" value="AAA+_ATPase"/>
</dbReference>
<reference evidence="7 8" key="1">
    <citation type="submission" date="2018-06" db="EMBL/GenBank/DDBJ databases">
        <authorList>
            <consortium name="Pathogen Informatics"/>
            <person name="Doyle S."/>
        </authorList>
    </citation>
    <scope>NUCLEOTIDE SEQUENCE [LARGE SCALE GENOMIC DNA]</scope>
    <source>
        <strain evidence="7 8">NCTC10717</strain>
    </source>
</reference>
<dbReference type="PANTHER" id="PTHR42794:SF1">
    <property type="entry name" value="HEMIN IMPORT ATP-BINDING PROTEIN HMUV"/>
    <property type="match status" value="1"/>
</dbReference>
<name>A0A380MWG5_9GAMM</name>
<evidence type="ECO:0000313" key="7">
    <source>
        <dbReference type="EMBL" id="SUO96909.1"/>
    </source>
</evidence>
<feature type="domain" description="ABC transporter" evidence="6">
    <location>
        <begin position="3"/>
        <end position="230"/>
    </location>
</feature>
<keyword evidence="4" id="KW-1278">Translocase</keyword>
<keyword evidence="2" id="KW-0547">Nucleotide-binding</keyword>
<dbReference type="SUPFAM" id="SSF52540">
    <property type="entry name" value="P-loop containing nucleoside triphosphate hydrolases"/>
    <property type="match status" value="1"/>
</dbReference>
<organism evidence="7 8">
    <name type="scientific">Suttonella indologenes</name>
    <dbReference type="NCBI Taxonomy" id="13276"/>
    <lineage>
        <taxon>Bacteria</taxon>
        <taxon>Pseudomonadati</taxon>
        <taxon>Pseudomonadota</taxon>
        <taxon>Gammaproteobacteria</taxon>
        <taxon>Cardiobacteriales</taxon>
        <taxon>Cardiobacteriaceae</taxon>
        <taxon>Suttonella</taxon>
    </lineage>
</organism>
<dbReference type="InterPro" id="IPR003439">
    <property type="entry name" value="ABC_transporter-like_ATP-bd"/>
</dbReference>
<dbReference type="PROSITE" id="PS50893">
    <property type="entry name" value="ABC_TRANSPORTER_2"/>
    <property type="match status" value="1"/>
</dbReference>
<keyword evidence="8" id="KW-1185">Reference proteome</keyword>
<evidence type="ECO:0000256" key="3">
    <source>
        <dbReference type="ARBA" id="ARBA00022840"/>
    </source>
</evidence>
<dbReference type="GO" id="GO:0016887">
    <property type="term" value="F:ATP hydrolysis activity"/>
    <property type="evidence" value="ECO:0007669"/>
    <property type="project" value="InterPro"/>
</dbReference>
<keyword evidence="1" id="KW-0813">Transport</keyword>
<comment type="function">
    <text evidence="5">Part of the ABC transporter complex HmuTUV involved in hemin import. Responsible for energy coupling to the transport system.</text>
</comment>
<dbReference type="RefSeq" id="WP_115218473.1">
    <property type="nucleotide sequence ID" value="NZ_UHIA01000004.1"/>
</dbReference>
<dbReference type="EMBL" id="UHIA01000004">
    <property type="protein sequence ID" value="SUO96909.1"/>
    <property type="molecule type" value="Genomic_DNA"/>
</dbReference>
<dbReference type="GO" id="GO:0005524">
    <property type="term" value="F:ATP binding"/>
    <property type="evidence" value="ECO:0007669"/>
    <property type="project" value="UniProtKB-KW"/>
</dbReference>
<proteinExistence type="predicted"/>
<dbReference type="PANTHER" id="PTHR42794">
    <property type="entry name" value="HEMIN IMPORT ATP-BINDING PROTEIN HMUV"/>
    <property type="match status" value="1"/>
</dbReference>
<evidence type="ECO:0000256" key="2">
    <source>
        <dbReference type="ARBA" id="ARBA00022741"/>
    </source>
</evidence>
<dbReference type="PROSITE" id="PS00211">
    <property type="entry name" value="ABC_TRANSPORTER_1"/>
    <property type="match status" value="1"/>
</dbReference>
<dbReference type="AlphaFoldDB" id="A0A380MWG5"/>
<dbReference type="EC" id="3.6.3.-" evidence="7"/>
<dbReference type="Pfam" id="PF00005">
    <property type="entry name" value="ABC_tran"/>
    <property type="match status" value="1"/>
</dbReference>
<dbReference type="InterPro" id="IPR017871">
    <property type="entry name" value="ABC_transporter-like_CS"/>
</dbReference>
<evidence type="ECO:0000259" key="6">
    <source>
        <dbReference type="PROSITE" id="PS50893"/>
    </source>
</evidence>
<protein>
    <submittedName>
        <fullName evidence="7">Hemin import ATP-binding protein HmuV</fullName>
        <ecNumber evidence="7">3.6.3.-</ecNumber>
    </submittedName>
</protein>
<accession>A0A380MWG5</accession>
<keyword evidence="7" id="KW-0378">Hydrolase</keyword>
<dbReference type="OrthoDB" id="5292475at2"/>
<dbReference type="InterPro" id="IPR027417">
    <property type="entry name" value="P-loop_NTPase"/>
</dbReference>
<sequence length="245" mass="27780">MSLQFSHGRISKGTRVILDVPAIRFPDHCISAIIGANGAGKSTLLRQLLQSPATIWRGEPFRLALKQGRCAWVGQHENFQLPMTVLEYVLMGHYPRLVWYRQSPASNRQRAMQWLEIFELDGLKNKRLENLSGGEKQRAAIVRALLQEAEILLMDEPTNHLDIRHQHHLMKQLRLLTAPKPAVIMVLHDINLAAHYSDFVVLMKQGKIAASGSTAEIMQAQVLSDLYDWRILCEPSGNFIPDYAN</sequence>
<evidence type="ECO:0000256" key="5">
    <source>
        <dbReference type="ARBA" id="ARBA00037066"/>
    </source>
</evidence>